<dbReference type="SUPFAM" id="SSF55781">
    <property type="entry name" value="GAF domain-like"/>
    <property type="match status" value="1"/>
</dbReference>
<evidence type="ECO:0000313" key="2">
    <source>
        <dbReference type="Proteomes" id="UP001319180"/>
    </source>
</evidence>
<name>A0AAP2GIA0_9BACT</name>
<organism evidence="1 2">
    <name type="scientific">Dawidia soli</name>
    <dbReference type="NCBI Taxonomy" id="2782352"/>
    <lineage>
        <taxon>Bacteria</taxon>
        <taxon>Pseudomonadati</taxon>
        <taxon>Bacteroidota</taxon>
        <taxon>Cytophagia</taxon>
        <taxon>Cytophagales</taxon>
        <taxon>Chryseotaleaceae</taxon>
        <taxon>Dawidia</taxon>
    </lineage>
</organism>
<proteinExistence type="predicted"/>
<protein>
    <recommendedName>
        <fullName evidence="3">GAF domain-containing protein</fullName>
    </recommendedName>
</protein>
<evidence type="ECO:0008006" key="3">
    <source>
        <dbReference type="Google" id="ProtNLM"/>
    </source>
</evidence>
<dbReference type="AlphaFoldDB" id="A0AAP2GIA0"/>
<dbReference type="Proteomes" id="UP001319180">
    <property type="component" value="Unassembled WGS sequence"/>
</dbReference>
<dbReference type="RefSeq" id="WP_254091299.1">
    <property type="nucleotide sequence ID" value="NZ_JAHESC010000022.1"/>
</dbReference>
<reference evidence="1 2" key="1">
    <citation type="submission" date="2021-05" db="EMBL/GenBank/DDBJ databases">
        <title>A Polyphasic approach of four new species of the genus Ohtaekwangia: Ohtaekwangia histidinii sp. nov., Ohtaekwangia cretensis sp. nov., Ohtaekwangia indiensis sp. nov., Ohtaekwangia reichenbachii sp. nov. from diverse environment.</title>
        <authorList>
            <person name="Octaviana S."/>
        </authorList>
    </citation>
    <scope>NUCLEOTIDE SEQUENCE [LARGE SCALE GENOMIC DNA]</scope>
    <source>
        <strain evidence="1 2">PWU37</strain>
    </source>
</reference>
<accession>A0AAP2GIA0</accession>
<dbReference type="EMBL" id="JAHESC010000022">
    <property type="protein sequence ID" value="MBT1688071.1"/>
    <property type="molecule type" value="Genomic_DNA"/>
</dbReference>
<sequence length="780" mass="90181">MHSDLQLVNQRLTKYTLTGRTTLSFRNFYSHLRQQHAASTGIRKQQLEIFIGQFEAHPAWLQPIDLDRVAEYDALFDLVHAAVEPTASETETKLWGLGAPLWPAIFYGTNAFYNLIDKRVHARIPDSLKFSEDEKIDKWHYEFVYSFILRKVFNLPILPREDLTYSYIDEDTGLLKYLAVRSDLRYVEVQQLRPLPNLDTGKLASAIDCALTGYLQEQLPMDAFHFEGFAILTVEDVTTEKILENIRNTMLEHDPTETGGVYRQVLTLLKSLVGNSAMQFGMLPMVELNGHLLSSYENDPFSILANTASKLSIPESVFLDYMNGYRTKPKSLVFHATDGIENISWFDQLFQHTGMQSLALIPVFHNNALVGILEAYSDRAGVLQEANLNQLENVLPLLAQLLQKSILDFNAFMDHTIKDVFTPLQPSVEWKFREAVWQYRKDHFFGSRRHAIPTVSFEDVYPLYGAIDIRNSTVERNTALRADLVFQVKLLLHTLDEIDTQLDLPRIDELILKSNIWRGRVEDRSIHIDETALKNFIEDEVLPQLHILHDEQPALHALIGTFLDANNEQTGAVFQHRRMLETSMQRINTAISEHLELFRRDLNKLYPSYFEKFRTDGVEYDIYVGQSIAPTVPFELAHVDTFQQRQLRFMASISRITRRLMPRMEVPLQTTQLIFVHPAAIDIGFRNDERRFDVEGSYNIRYQIIKKRIDKANVKDTRERLTQPGKIAVVYYRNSFVAERYKQYIQALQQEGLLKNDLEELELEELQGIHGLVALRVGVQ</sequence>
<gene>
    <name evidence="1" type="ORF">KK078_15990</name>
</gene>
<evidence type="ECO:0000313" key="1">
    <source>
        <dbReference type="EMBL" id="MBT1688071.1"/>
    </source>
</evidence>
<keyword evidence="2" id="KW-1185">Reference proteome</keyword>
<comment type="caution">
    <text evidence="1">The sequence shown here is derived from an EMBL/GenBank/DDBJ whole genome shotgun (WGS) entry which is preliminary data.</text>
</comment>